<sequence length="533" mass="58292">MSSLLPSHVQILVVGGGPAGSYCASILAREGFSVVVLEATTFPRYHIGESMLPSVRPFLKFSGADNKIASHGFCPKPGAAVKFQQHKREGYTDFSTLSSGNSPDNVAAWNVKRSEFDEILLRHAEELGARVFENHRVTDLIFADNNVSERRPINAEFSRPDGELRSISFDYLVDASGRAGIMSTKYLKNRKFNNTLRNVASWGYWTGAKRYMPGSERDNAPFFEALTDGSGWAWFIPLHDSTVSVGIVTDQASSTARKALSARNGMHCSSKIDYLTQLKLSPTISGKFLCKATLQGENSPTCIRSASDFSYAADRYSGDHFRLVGDASAFIDPFFSSGVHLALLGALTAAASISASIRKTCSELQAAQFHDKKVAIAYTRFLLVVMGVYKQIRSQDSHILAEVDEDNFDRAFDILRPVIQGTADVGKTVSEDELQKTMDFCKDIFAPTDPQMHEAVGARLGPELCSPSVPIMTDSEIEDLAKDDNEAKLVLKEINARKAVHTMYGGPLHAAAESIDGLVLNLEIGNFGLKNVH</sequence>
<dbReference type="Proteomes" id="UP001175227">
    <property type="component" value="Unassembled WGS sequence"/>
</dbReference>
<comment type="caution">
    <text evidence="5">The sequence shown here is derived from an EMBL/GenBank/DDBJ whole genome shotgun (WGS) entry which is preliminary data.</text>
</comment>
<evidence type="ECO:0008006" key="7">
    <source>
        <dbReference type="Google" id="ProtNLM"/>
    </source>
</evidence>
<evidence type="ECO:0000256" key="3">
    <source>
        <dbReference type="ARBA" id="ARBA00023033"/>
    </source>
</evidence>
<dbReference type="AlphaFoldDB" id="A0AA39PIP8"/>
<dbReference type="Pfam" id="PF04820">
    <property type="entry name" value="Trp_halogenase"/>
    <property type="match status" value="2"/>
</dbReference>
<dbReference type="InterPro" id="IPR050816">
    <property type="entry name" value="Flavin-dep_Halogenase_NPB"/>
</dbReference>
<dbReference type="GO" id="GO:0140907">
    <property type="term" value="F:flavin-dependent halogenase activity"/>
    <property type="evidence" value="ECO:0007669"/>
    <property type="project" value="UniProtKB-ARBA"/>
</dbReference>
<keyword evidence="3" id="KW-0503">Monooxygenase</keyword>
<dbReference type="SUPFAM" id="SSF51905">
    <property type="entry name" value="FAD/NAD(P)-binding domain"/>
    <property type="match status" value="1"/>
</dbReference>
<name>A0AA39PIP8_9AGAR</name>
<dbReference type="PANTHER" id="PTHR43747:SF5">
    <property type="entry name" value="FAD-BINDING DOMAIN-CONTAINING PROTEIN"/>
    <property type="match status" value="1"/>
</dbReference>
<keyword evidence="6" id="KW-1185">Reference proteome</keyword>
<evidence type="ECO:0000313" key="6">
    <source>
        <dbReference type="Proteomes" id="UP001175227"/>
    </source>
</evidence>
<reference evidence="5" key="1">
    <citation type="submission" date="2023-06" db="EMBL/GenBank/DDBJ databases">
        <authorList>
            <consortium name="Lawrence Berkeley National Laboratory"/>
            <person name="Ahrendt S."/>
            <person name="Sahu N."/>
            <person name="Indic B."/>
            <person name="Wong-Bajracharya J."/>
            <person name="Merenyi Z."/>
            <person name="Ke H.-M."/>
            <person name="Monk M."/>
            <person name="Kocsube S."/>
            <person name="Drula E."/>
            <person name="Lipzen A."/>
            <person name="Balint B."/>
            <person name="Henrissat B."/>
            <person name="Andreopoulos B."/>
            <person name="Martin F.M."/>
            <person name="Harder C.B."/>
            <person name="Rigling D."/>
            <person name="Ford K.L."/>
            <person name="Foster G.D."/>
            <person name="Pangilinan J."/>
            <person name="Papanicolaou A."/>
            <person name="Barry K."/>
            <person name="LaButti K."/>
            <person name="Viragh M."/>
            <person name="Koriabine M."/>
            <person name="Yan M."/>
            <person name="Riley R."/>
            <person name="Champramary S."/>
            <person name="Plett K.L."/>
            <person name="Tsai I.J."/>
            <person name="Slot J."/>
            <person name="Sipos G."/>
            <person name="Plett J."/>
            <person name="Nagy L.G."/>
            <person name="Grigoriev I.V."/>
        </authorList>
    </citation>
    <scope>NUCLEOTIDE SEQUENCE</scope>
    <source>
        <strain evidence="5">ICMP 16352</strain>
    </source>
</reference>
<dbReference type="Gene3D" id="3.50.50.60">
    <property type="entry name" value="FAD/NAD(P)-binding domain"/>
    <property type="match status" value="1"/>
</dbReference>
<dbReference type="InterPro" id="IPR036188">
    <property type="entry name" value="FAD/NAD-bd_sf"/>
</dbReference>
<evidence type="ECO:0000256" key="2">
    <source>
        <dbReference type="ARBA" id="ARBA00023002"/>
    </source>
</evidence>
<evidence type="ECO:0000256" key="1">
    <source>
        <dbReference type="ARBA" id="ARBA00005706"/>
    </source>
</evidence>
<dbReference type="InterPro" id="IPR006905">
    <property type="entry name" value="Flavin_halogenase"/>
</dbReference>
<comment type="similarity">
    <text evidence="1">Belongs to the flavin-dependent halogenase family.</text>
</comment>
<dbReference type="PANTHER" id="PTHR43747">
    <property type="entry name" value="FAD-BINDING PROTEIN"/>
    <property type="match status" value="1"/>
</dbReference>
<dbReference type="GO" id="GO:0004497">
    <property type="term" value="F:monooxygenase activity"/>
    <property type="evidence" value="ECO:0007669"/>
    <property type="project" value="UniProtKB-KW"/>
</dbReference>
<evidence type="ECO:0000256" key="4">
    <source>
        <dbReference type="ARBA" id="ARBA00049364"/>
    </source>
</evidence>
<dbReference type="EMBL" id="JAUEPR010000005">
    <property type="protein sequence ID" value="KAK0484580.1"/>
    <property type="molecule type" value="Genomic_DNA"/>
</dbReference>
<dbReference type="PRINTS" id="PR00420">
    <property type="entry name" value="RNGMNOXGNASE"/>
</dbReference>
<comment type="catalytic activity">
    <reaction evidence="4">
        <text>melleolide F + FADH2 + chloride + O2 = 6'-chloromelleolide F + FAD + 2 H2O + H(+)</text>
        <dbReference type="Rhea" id="RHEA:67160"/>
        <dbReference type="ChEBI" id="CHEBI:15377"/>
        <dbReference type="ChEBI" id="CHEBI:15378"/>
        <dbReference type="ChEBI" id="CHEBI:15379"/>
        <dbReference type="ChEBI" id="CHEBI:17996"/>
        <dbReference type="ChEBI" id="CHEBI:57692"/>
        <dbReference type="ChEBI" id="CHEBI:58307"/>
        <dbReference type="ChEBI" id="CHEBI:167712"/>
        <dbReference type="ChEBI" id="CHEBI:167713"/>
    </reaction>
    <physiologicalReaction direction="left-to-right" evidence="4">
        <dbReference type="Rhea" id="RHEA:67161"/>
    </physiologicalReaction>
</comment>
<evidence type="ECO:0000313" key="5">
    <source>
        <dbReference type="EMBL" id="KAK0484580.1"/>
    </source>
</evidence>
<accession>A0AA39PIP8</accession>
<organism evidence="5 6">
    <name type="scientific">Armillaria novae-zelandiae</name>
    <dbReference type="NCBI Taxonomy" id="153914"/>
    <lineage>
        <taxon>Eukaryota</taxon>
        <taxon>Fungi</taxon>
        <taxon>Dikarya</taxon>
        <taxon>Basidiomycota</taxon>
        <taxon>Agaricomycotina</taxon>
        <taxon>Agaricomycetes</taxon>
        <taxon>Agaricomycetidae</taxon>
        <taxon>Agaricales</taxon>
        <taxon>Marasmiineae</taxon>
        <taxon>Physalacriaceae</taxon>
        <taxon>Armillaria</taxon>
    </lineage>
</organism>
<dbReference type="GO" id="GO:0044550">
    <property type="term" value="P:secondary metabolite biosynthetic process"/>
    <property type="evidence" value="ECO:0007669"/>
    <property type="project" value="UniProtKB-ARBA"/>
</dbReference>
<gene>
    <name evidence="5" type="ORF">IW261DRAFT_846274</name>
</gene>
<protein>
    <recommendedName>
        <fullName evidence="7">Halogenase</fullName>
    </recommendedName>
</protein>
<proteinExistence type="inferred from homology"/>
<keyword evidence="2" id="KW-0560">Oxidoreductase</keyword>